<dbReference type="OrthoDB" id="6880690at2"/>
<proteinExistence type="predicted"/>
<dbReference type="RefSeq" id="WP_076961318.1">
    <property type="nucleotide sequence ID" value="NZ_CBCRYT010000007.1"/>
</dbReference>
<comment type="caution">
    <text evidence="1">The sequence shown here is derived from an EMBL/GenBank/DDBJ whole genome shotgun (WGS) entry which is preliminary data.</text>
</comment>
<dbReference type="Proteomes" id="UP000542111">
    <property type="component" value="Unassembled WGS sequence"/>
</dbReference>
<organism evidence="1 2">
    <name type="scientific">Pseudomonas gessardii</name>
    <dbReference type="NCBI Taxonomy" id="78544"/>
    <lineage>
        <taxon>Bacteria</taxon>
        <taxon>Pseudomonadati</taxon>
        <taxon>Pseudomonadota</taxon>
        <taxon>Gammaproteobacteria</taxon>
        <taxon>Pseudomonadales</taxon>
        <taxon>Pseudomonadaceae</taxon>
        <taxon>Pseudomonas</taxon>
    </lineage>
</organism>
<evidence type="ECO:0000313" key="1">
    <source>
        <dbReference type="EMBL" id="NNA93569.1"/>
    </source>
</evidence>
<gene>
    <name evidence="1" type="ORF">HBO33_00180</name>
</gene>
<accession>A0A7Y1MJV3</accession>
<name>A0A7Y1MJV3_9PSED</name>
<dbReference type="GeneID" id="70104548"/>
<reference evidence="1 2" key="1">
    <citation type="journal article" date="2020" name="Front. Microbiol.">
        <title>Genetic Organization of the aprX-lipA2 Operon Affects the Proteolytic Potential of Pseudomonas Species in Milk.</title>
        <authorList>
            <person name="Maier C."/>
            <person name="Huptas C."/>
            <person name="von Neubeck M."/>
            <person name="Scherer S."/>
            <person name="Wenning M."/>
            <person name="Lucking G."/>
        </authorList>
    </citation>
    <scope>NUCLEOTIDE SEQUENCE [LARGE SCALE GENOMIC DNA]</scope>
    <source>
        <strain evidence="1 2">G4779</strain>
    </source>
</reference>
<sequence length="131" mass="14568">MKISLALYDALTSISVPNKTAKAAVNAWEDDVKHFASKADLERTESHLKDSIAALRTDLSALIKDQGVAIREQGVEFRALMESQASQFQGAISKLESGMTLLRWQFWLLVICFGFPIIKNLYEIYGSVISS</sequence>
<evidence type="ECO:0000313" key="2">
    <source>
        <dbReference type="Proteomes" id="UP000542111"/>
    </source>
</evidence>
<protein>
    <submittedName>
        <fullName evidence="1">DUF1640 domain-containing protein</fullName>
    </submittedName>
</protein>
<dbReference type="AlphaFoldDB" id="A0A7Y1MJV3"/>
<dbReference type="EMBL" id="JAAQYP010000001">
    <property type="protein sequence ID" value="NNA93569.1"/>
    <property type="molecule type" value="Genomic_DNA"/>
</dbReference>